<gene>
    <name evidence="2" type="ORF">M408DRAFT_30109</name>
</gene>
<accession>A0A0C3ANB0</accession>
<feature type="compositionally biased region" description="Polar residues" evidence="1">
    <location>
        <begin position="588"/>
        <end position="607"/>
    </location>
</feature>
<feature type="compositionally biased region" description="Low complexity" evidence="1">
    <location>
        <begin position="548"/>
        <end position="561"/>
    </location>
</feature>
<dbReference type="AlphaFoldDB" id="A0A0C3ANB0"/>
<feature type="region of interest" description="Disordered" evidence="1">
    <location>
        <begin position="514"/>
        <end position="570"/>
    </location>
</feature>
<feature type="region of interest" description="Disordered" evidence="1">
    <location>
        <begin position="250"/>
        <end position="479"/>
    </location>
</feature>
<dbReference type="EMBL" id="KN824410">
    <property type="protein sequence ID" value="KIM20746.1"/>
    <property type="molecule type" value="Genomic_DNA"/>
</dbReference>
<sequence>MAPTRNNGRRNAPSPLDLSTTGHNSRNRANLQARTKHEASGSEPLLVPTPPCQPSTQSAAIVGVGSNAGDAHGPLKRAGDGTLVQAPTQAVMDDSQLPSSLPSQAVPVVYAIVDHLDVTHAHPDQLRIQRLHPKERQIVTTDGGNTVESQKHVLETLEGLSVDSDGFHAWTIIRVPLGEGREQIQYWCRASDRNTRERCQHVSYTPQKARQHFVSCAVDISCWTCPFQDICGAPKYKRLDDLKHHHIQPVHRVQYSRPRGGGSISRRKSKEYAIHDDAEPGPSTANDVPSPEQEASSSTGVIRSGPSKARTVRKTLAAGPSTSTSRKPRVQRVTEGPVMTNDSGAPPPLQQQQLLPTSSTSPYPVATSSTLVSPLATSRPDLLSPVDHRQTWNRPSSTHAHAHGHTYPSSSLSPADIGRPLLSPSLGGGAMSGFPSGPTIGTAPSVPTSPFGGWPNLSVGAPAGSPNHHTHMPGASSSAAAMPSMEDMVGVFTPMHRGGAAAAAAASARSAFVPHVPPQDGIPGNDPPIGVDPHYSSSSGTRAPFPSPSSASFLSPSSAPLRGDGHAQWMPQHPAAWNNFAALHASQVQHPPTPSYHGTMTATTGHAYNTAPGAGPSRLPQQHSPTSPYHGAAMAGNAHLPQQPPTSPYNGTATTSHAYNTTPGVGSSHLSPTSPLMFPGQRRGSGNGGHPFLSPHDYTTPGLSGYPSSAVSSPAQGRFGNVTPASGGGFHGPSAPTLRSPSNQAGLDIFDASHEPSLYPDLFNPDSNVSFYVAPSSAPPSSSYYKAAEEPSRL</sequence>
<evidence type="ECO:0000256" key="1">
    <source>
        <dbReference type="SAM" id="MobiDB-lite"/>
    </source>
</evidence>
<dbReference type="HOGENOM" id="CLU_353797_0_0_1"/>
<protein>
    <submittedName>
        <fullName evidence="2">Uncharacterized protein</fullName>
    </submittedName>
</protein>
<evidence type="ECO:0000313" key="3">
    <source>
        <dbReference type="Proteomes" id="UP000054097"/>
    </source>
</evidence>
<feature type="compositionally biased region" description="Polar residues" evidence="1">
    <location>
        <begin position="366"/>
        <end position="376"/>
    </location>
</feature>
<feature type="region of interest" description="Disordered" evidence="1">
    <location>
        <begin position="1"/>
        <end position="58"/>
    </location>
</feature>
<reference evidence="3" key="2">
    <citation type="submission" date="2015-01" db="EMBL/GenBank/DDBJ databases">
        <title>Evolutionary Origins and Diversification of the Mycorrhizal Mutualists.</title>
        <authorList>
            <consortium name="DOE Joint Genome Institute"/>
            <consortium name="Mycorrhizal Genomics Consortium"/>
            <person name="Kohler A."/>
            <person name="Kuo A."/>
            <person name="Nagy L.G."/>
            <person name="Floudas D."/>
            <person name="Copeland A."/>
            <person name="Barry K.W."/>
            <person name="Cichocki N."/>
            <person name="Veneault-Fourrey C."/>
            <person name="LaButti K."/>
            <person name="Lindquist E.A."/>
            <person name="Lipzen A."/>
            <person name="Lundell T."/>
            <person name="Morin E."/>
            <person name="Murat C."/>
            <person name="Riley R."/>
            <person name="Ohm R."/>
            <person name="Sun H."/>
            <person name="Tunlid A."/>
            <person name="Henrissat B."/>
            <person name="Grigoriev I.V."/>
            <person name="Hibbett D.S."/>
            <person name="Martin F."/>
        </authorList>
    </citation>
    <scope>NUCLEOTIDE SEQUENCE [LARGE SCALE GENOMIC DNA]</scope>
    <source>
        <strain evidence="3">MAFF 305830</strain>
    </source>
</reference>
<feature type="compositionally biased region" description="Polar residues" evidence="1">
    <location>
        <begin position="648"/>
        <end position="674"/>
    </location>
</feature>
<feature type="compositionally biased region" description="Low complexity" evidence="1">
    <location>
        <begin position="350"/>
        <end position="362"/>
    </location>
</feature>
<feature type="compositionally biased region" description="Polar residues" evidence="1">
    <location>
        <begin position="706"/>
        <end position="715"/>
    </location>
</feature>
<proteinExistence type="predicted"/>
<feature type="region of interest" description="Disordered" evidence="1">
    <location>
        <begin position="775"/>
        <end position="794"/>
    </location>
</feature>
<dbReference type="Proteomes" id="UP000054097">
    <property type="component" value="Unassembled WGS sequence"/>
</dbReference>
<keyword evidence="3" id="KW-1185">Reference proteome</keyword>
<name>A0A0C3ANB0_SERVB</name>
<feature type="compositionally biased region" description="Polar residues" evidence="1">
    <location>
        <begin position="17"/>
        <end position="33"/>
    </location>
</feature>
<feature type="compositionally biased region" description="Low complexity" evidence="1">
    <location>
        <begin position="775"/>
        <end position="786"/>
    </location>
</feature>
<feature type="region of interest" description="Disordered" evidence="1">
    <location>
        <begin position="588"/>
        <end position="748"/>
    </location>
</feature>
<reference evidence="2 3" key="1">
    <citation type="submission" date="2014-04" db="EMBL/GenBank/DDBJ databases">
        <authorList>
            <consortium name="DOE Joint Genome Institute"/>
            <person name="Kuo A."/>
            <person name="Zuccaro A."/>
            <person name="Kohler A."/>
            <person name="Nagy L.G."/>
            <person name="Floudas D."/>
            <person name="Copeland A."/>
            <person name="Barry K.W."/>
            <person name="Cichocki N."/>
            <person name="Veneault-Fourrey C."/>
            <person name="LaButti K."/>
            <person name="Lindquist E.A."/>
            <person name="Lipzen A."/>
            <person name="Lundell T."/>
            <person name="Morin E."/>
            <person name="Murat C."/>
            <person name="Sun H."/>
            <person name="Tunlid A."/>
            <person name="Henrissat B."/>
            <person name="Grigoriev I.V."/>
            <person name="Hibbett D.S."/>
            <person name="Martin F."/>
            <person name="Nordberg H.P."/>
            <person name="Cantor M.N."/>
            <person name="Hua S.X."/>
        </authorList>
    </citation>
    <scope>NUCLEOTIDE SEQUENCE [LARGE SCALE GENOMIC DNA]</scope>
    <source>
        <strain evidence="2 3">MAFF 305830</strain>
    </source>
</reference>
<feature type="compositionally biased region" description="Polar residues" evidence="1">
    <location>
        <begin position="283"/>
        <end position="301"/>
    </location>
</feature>
<evidence type="ECO:0000313" key="2">
    <source>
        <dbReference type="EMBL" id="KIM20746.1"/>
    </source>
</evidence>
<organism evidence="2 3">
    <name type="scientific">Serendipita vermifera MAFF 305830</name>
    <dbReference type="NCBI Taxonomy" id="933852"/>
    <lineage>
        <taxon>Eukaryota</taxon>
        <taxon>Fungi</taxon>
        <taxon>Dikarya</taxon>
        <taxon>Basidiomycota</taxon>
        <taxon>Agaricomycotina</taxon>
        <taxon>Agaricomycetes</taxon>
        <taxon>Sebacinales</taxon>
        <taxon>Serendipitaceae</taxon>
        <taxon>Serendipita</taxon>
    </lineage>
</organism>